<keyword evidence="2" id="KW-0964">Secreted</keyword>
<dbReference type="Gene3D" id="3.40.33.10">
    <property type="entry name" value="CAP"/>
    <property type="match status" value="1"/>
</dbReference>
<proteinExistence type="predicted"/>
<feature type="domain" description="SCP" evidence="4">
    <location>
        <begin position="66"/>
        <end position="234"/>
    </location>
</feature>
<comment type="subcellular location">
    <subcellularLocation>
        <location evidence="1">Secreted</location>
    </subcellularLocation>
</comment>
<keyword evidence="3" id="KW-0732">Signal</keyword>
<evidence type="ECO:0000259" key="4">
    <source>
        <dbReference type="SMART" id="SM00198"/>
    </source>
</evidence>
<accession>A0A5N4ARN5</accession>
<organism evidence="5 6">
    <name type="scientific">Photinus pyralis</name>
    <name type="common">Common eastern firefly</name>
    <name type="synonym">Lampyris pyralis</name>
    <dbReference type="NCBI Taxonomy" id="7054"/>
    <lineage>
        <taxon>Eukaryota</taxon>
        <taxon>Metazoa</taxon>
        <taxon>Ecdysozoa</taxon>
        <taxon>Arthropoda</taxon>
        <taxon>Hexapoda</taxon>
        <taxon>Insecta</taxon>
        <taxon>Pterygota</taxon>
        <taxon>Neoptera</taxon>
        <taxon>Endopterygota</taxon>
        <taxon>Coleoptera</taxon>
        <taxon>Polyphaga</taxon>
        <taxon>Elateriformia</taxon>
        <taxon>Elateroidea</taxon>
        <taxon>Lampyridae</taxon>
        <taxon>Lampyrinae</taxon>
        <taxon>Photinus</taxon>
    </lineage>
</organism>
<dbReference type="Pfam" id="PF00188">
    <property type="entry name" value="CAP"/>
    <property type="match status" value="1"/>
</dbReference>
<dbReference type="InParanoid" id="A0A5N4ARN5"/>
<dbReference type="PRINTS" id="PR00838">
    <property type="entry name" value="V5ALLERGEN"/>
</dbReference>
<dbReference type="PROSITE" id="PS01009">
    <property type="entry name" value="CRISP_1"/>
    <property type="match status" value="1"/>
</dbReference>
<dbReference type="InterPro" id="IPR018244">
    <property type="entry name" value="Allrgn_V5/Tpx1_CS"/>
</dbReference>
<dbReference type="InterPro" id="IPR001283">
    <property type="entry name" value="CRISP-related"/>
</dbReference>
<dbReference type="InterPro" id="IPR014044">
    <property type="entry name" value="CAP_dom"/>
</dbReference>
<evidence type="ECO:0000256" key="1">
    <source>
        <dbReference type="ARBA" id="ARBA00004613"/>
    </source>
</evidence>
<comment type="caution">
    <text evidence="5">The sequence shown here is derived from an EMBL/GenBank/DDBJ whole genome shotgun (WGS) entry which is preliminary data.</text>
</comment>
<name>A0A5N4ARN5_PHOPY</name>
<reference evidence="5 6" key="1">
    <citation type="journal article" date="2018" name="Elife">
        <title>Firefly genomes illuminate parallel origins of bioluminescence in beetles.</title>
        <authorList>
            <person name="Fallon T.R."/>
            <person name="Lower S.E."/>
            <person name="Chang C.H."/>
            <person name="Bessho-Uehara M."/>
            <person name="Martin G.J."/>
            <person name="Bewick A.J."/>
            <person name="Behringer M."/>
            <person name="Debat H.J."/>
            <person name="Wong I."/>
            <person name="Day J.C."/>
            <person name="Suvorov A."/>
            <person name="Silva C.J."/>
            <person name="Stanger-Hall K.F."/>
            <person name="Hall D.W."/>
            <person name="Schmitz R.J."/>
            <person name="Nelson D.R."/>
            <person name="Lewis S.M."/>
            <person name="Shigenobu S."/>
            <person name="Bybee S.M."/>
            <person name="Larracuente A.M."/>
            <person name="Oba Y."/>
            <person name="Weng J.K."/>
        </authorList>
    </citation>
    <scope>NUCLEOTIDE SEQUENCE [LARGE SCALE GENOMIC DNA]</scope>
    <source>
        <strain evidence="5">1611_PpyrPB1</strain>
        <tissue evidence="5">Whole body</tissue>
    </source>
</reference>
<gene>
    <name evidence="5" type="ORF">PPYR_07867</name>
</gene>
<dbReference type="PRINTS" id="PR00837">
    <property type="entry name" value="V5TPXLIKE"/>
</dbReference>
<evidence type="ECO:0000313" key="6">
    <source>
        <dbReference type="Proteomes" id="UP000327044"/>
    </source>
</evidence>
<feature type="chain" id="PRO_5024375266" description="SCP domain-containing protein" evidence="3">
    <location>
        <begin position="17"/>
        <end position="278"/>
    </location>
</feature>
<sequence>MLNVILLLVEVTLAYALIEKNPYCELGCDFGDGVPLTHTVCQRGINKCGPATACGPNFKVIRLTDQQRQMILNMHNALRCRVTLGSEMRGKQPPAKNMRVMTYDRELEFIAQCWANACEGTALKHDKCRRTRKHEHNGQNLGYINSSVNNINFTLAMQQLITHWYDEVALFNNQWVYDTRDRGVKVGHYTQMVWADTHKIGCAAVYYTVNKPDGSKWHEFLFVCNYGPGGNYLGEAVYKPGSPGSACPDKLNSNNSCGMCGKFINVIEGDGYRPFFKL</sequence>
<dbReference type="EMBL" id="VVIM01000005">
    <property type="protein sequence ID" value="KAB0799987.1"/>
    <property type="molecule type" value="Genomic_DNA"/>
</dbReference>
<evidence type="ECO:0000256" key="2">
    <source>
        <dbReference type="ARBA" id="ARBA00022525"/>
    </source>
</evidence>
<dbReference type="AlphaFoldDB" id="A0A5N4ARN5"/>
<protein>
    <recommendedName>
        <fullName evidence="4">SCP domain-containing protein</fullName>
    </recommendedName>
</protein>
<dbReference type="PROSITE" id="PS01010">
    <property type="entry name" value="CRISP_2"/>
    <property type="match status" value="1"/>
</dbReference>
<dbReference type="PANTHER" id="PTHR10334">
    <property type="entry name" value="CYSTEINE-RICH SECRETORY PROTEIN-RELATED"/>
    <property type="match status" value="1"/>
</dbReference>
<dbReference type="Proteomes" id="UP000327044">
    <property type="component" value="Unassembled WGS sequence"/>
</dbReference>
<dbReference type="FunCoup" id="A0A5N4ARN5">
    <property type="interactions" value="69"/>
</dbReference>
<dbReference type="InterPro" id="IPR035940">
    <property type="entry name" value="CAP_sf"/>
</dbReference>
<keyword evidence="6" id="KW-1185">Reference proteome</keyword>
<dbReference type="SUPFAM" id="SSF55797">
    <property type="entry name" value="PR-1-like"/>
    <property type="match status" value="1"/>
</dbReference>
<dbReference type="InterPro" id="IPR002413">
    <property type="entry name" value="V5_allergen-like"/>
</dbReference>
<evidence type="ECO:0000256" key="3">
    <source>
        <dbReference type="SAM" id="SignalP"/>
    </source>
</evidence>
<evidence type="ECO:0000313" key="5">
    <source>
        <dbReference type="EMBL" id="KAB0799987.1"/>
    </source>
</evidence>
<dbReference type="SMART" id="SM00198">
    <property type="entry name" value="SCP"/>
    <property type="match status" value="1"/>
</dbReference>
<dbReference type="CDD" id="cd05380">
    <property type="entry name" value="CAP_euk"/>
    <property type="match status" value="1"/>
</dbReference>
<dbReference type="GO" id="GO:0005576">
    <property type="term" value="C:extracellular region"/>
    <property type="evidence" value="ECO:0007669"/>
    <property type="project" value="UniProtKB-SubCell"/>
</dbReference>
<feature type="signal peptide" evidence="3">
    <location>
        <begin position="1"/>
        <end position="16"/>
    </location>
</feature>